<evidence type="ECO:0000313" key="4">
    <source>
        <dbReference type="Proteomes" id="UP001165292"/>
    </source>
</evidence>
<dbReference type="RefSeq" id="WP_014853611.1">
    <property type="nucleotide sequence ID" value="NZ_DALZHK010000002.1"/>
</dbReference>
<gene>
    <name evidence="2" type="ORF">EA795_10950</name>
    <name evidence="1" type="ORF">NJF43_06815</name>
</gene>
<evidence type="ECO:0000313" key="3">
    <source>
        <dbReference type="Proteomes" id="UP000269134"/>
    </source>
</evidence>
<keyword evidence="3" id="KW-1185">Reference proteome</keyword>
<evidence type="ECO:0000313" key="2">
    <source>
        <dbReference type="EMBL" id="RMI00937.1"/>
    </source>
</evidence>
<comment type="caution">
    <text evidence="1">The sequence shown here is derived from an EMBL/GenBank/DDBJ whole genome shotgun (WGS) entry which is preliminary data.</text>
</comment>
<organism evidence="1 4">
    <name type="scientific">Stutzerimonas nitrititolerans</name>
    <dbReference type="NCBI Taxonomy" id="2482751"/>
    <lineage>
        <taxon>Bacteria</taxon>
        <taxon>Pseudomonadati</taxon>
        <taxon>Pseudomonadota</taxon>
        <taxon>Gammaproteobacteria</taxon>
        <taxon>Pseudomonadales</taxon>
        <taxon>Pseudomonadaceae</taxon>
        <taxon>Stutzerimonas</taxon>
    </lineage>
</organism>
<dbReference type="AlphaFoldDB" id="A0AA42BFT7"/>
<reference evidence="1" key="2">
    <citation type="submission" date="2022-06" db="EMBL/GenBank/DDBJ databases">
        <title>Detection of beta-lactamases in bacteria of animal origin.</title>
        <authorList>
            <person name="Mlynarcik P."/>
            <person name="Zdarska V."/>
            <person name="Chudobova H."/>
            <person name="Prochazkova P."/>
            <person name="Hricova K."/>
            <person name="Mezerova K."/>
            <person name="Bardon J."/>
            <person name="Dolejska M."/>
            <person name="Sukkar I."/>
            <person name="Kolar M."/>
        </authorList>
    </citation>
    <scope>NUCLEOTIDE SEQUENCE</scope>
    <source>
        <strain evidence="1">S 300-3</strain>
    </source>
</reference>
<dbReference type="GeneID" id="84609557"/>
<dbReference type="GO" id="GO:0016829">
    <property type="term" value="F:lyase activity"/>
    <property type="evidence" value="ECO:0007669"/>
    <property type="project" value="UniProtKB-KW"/>
</dbReference>
<dbReference type="Pfam" id="PF03013">
    <property type="entry name" value="Pyr_excise"/>
    <property type="match status" value="1"/>
</dbReference>
<dbReference type="InterPro" id="IPR004260">
    <property type="entry name" value="Pyr-dimer_DNA_glycosylase"/>
</dbReference>
<sequence length="145" mass="16466">MRLWSLHPRYLDSKGLVALWREALLAQAVLADLTRGYRNHPQLRRFRQCDDPSSQIAAYLAEVHAEATARGYRFDASKIGRVEQAQPMPVNRGQLDYETRHLLAKLAVREPAKMPALAYGDPRPHPLFRVVEGGVAEWEIVTPPD</sequence>
<dbReference type="EMBL" id="JAMYBS010000005">
    <property type="protein sequence ID" value="MCO7544468.1"/>
    <property type="molecule type" value="Genomic_DNA"/>
</dbReference>
<keyword evidence="1" id="KW-0456">Lyase</keyword>
<accession>A0AA42BFT7</accession>
<dbReference type="EMBL" id="RFFL01000007">
    <property type="protein sequence ID" value="RMI00937.1"/>
    <property type="molecule type" value="Genomic_DNA"/>
</dbReference>
<name>A0AA42BFT7_9GAMM</name>
<evidence type="ECO:0000313" key="1">
    <source>
        <dbReference type="EMBL" id="MCO7544468.1"/>
    </source>
</evidence>
<proteinExistence type="predicted"/>
<protein>
    <submittedName>
        <fullName evidence="1">DNA lyase</fullName>
    </submittedName>
</protein>
<dbReference type="Proteomes" id="UP000269134">
    <property type="component" value="Unassembled WGS sequence"/>
</dbReference>
<reference evidence="2 3" key="1">
    <citation type="submission" date="2018-10" db="EMBL/GenBank/DDBJ databases">
        <title>Pseudomonas sp. GL14 genome.</title>
        <authorList>
            <person name="Peng J."/>
            <person name="Liu Z.-P."/>
        </authorList>
    </citation>
    <scope>NUCLEOTIDE SEQUENCE [LARGE SCALE GENOMIC DNA]</scope>
    <source>
        <strain evidence="2 3">GL14</strain>
    </source>
</reference>
<dbReference type="Proteomes" id="UP001165292">
    <property type="component" value="Unassembled WGS sequence"/>
</dbReference>